<dbReference type="Proteomes" id="UP000623440">
    <property type="component" value="Unassembled WGS sequence"/>
</dbReference>
<evidence type="ECO:0000313" key="1">
    <source>
        <dbReference type="EMBL" id="MBD2534801.1"/>
    </source>
</evidence>
<gene>
    <name evidence="1" type="ORF">H6G97_37235</name>
</gene>
<name>A0ABR8DZM4_9NOSO</name>
<organism evidence="1 2">
    <name type="scientific">Nostoc flagelliforme FACHB-838</name>
    <dbReference type="NCBI Taxonomy" id="2692904"/>
    <lineage>
        <taxon>Bacteria</taxon>
        <taxon>Bacillati</taxon>
        <taxon>Cyanobacteriota</taxon>
        <taxon>Cyanophyceae</taxon>
        <taxon>Nostocales</taxon>
        <taxon>Nostocaceae</taxon>
        <taxon>Nostoc</taxon>
    </lineage>
</organism>
<accession>A0ABR8DZM4</accession>
<proteinExistence type="predicted"/>
<reference evidence="1 2" key="1">
    <citation type="journal article" date="2020" name="ISME J.">
        <title>Comparative genomics reveals insights into cyanobacterial evolution and habitat adaptation.</title>
        <authorList>
            <person name="Chen M.Y."/>
            <person name="Teng W.K."/>
            <person name="Zhao L."/>
            <person name="Hu C.X."/>
            <person name="Zhou Y.K."/>
            <person name="Han B.P."/>
            <person name="Song L.R."/>
            <person name="Shu W.S."/>
        </authorList>
    </citation>
    <scope>NUCLEOTIDE SEQUENCE [LARGE SCALE GENOMIC DNA]</scope>
    <source>
        <strain evidence="1 2">FACHB-838</strain>
    </source>
</reference>
<dbReference type="EMBL" id="JACJSI010000197">
    <property type="protein sequence ID" value="MBD2534801.1"/>
    <property type="molecule type" value="Genomic_DNA"/>
</dbReference>
<comment type="caution">
    <text evidence="1">The sequence shown here is derived from an EMBL/GenBank/DDBJ whole genome shotgun (WGS) entry which is preliminary data.</text>
</comment>
<protein>
    <submittedName>
        <fullName evidence="1">Uncharacterized protein</fullName>
    </submittedName>
</protein>
<feature type="non-terminal residue" evidence="1">
    <location>
        <position position="1"/>
    </location>
</feature>
<keyword evidence="2" id="KW-1185">Reference proteome</keyword>
<evidence type="ECO:0000313" key="2">
    <source>
        <dbReference type="Proteomes" id="UP000623440"/>
    </source>
</evidence>
<sequence length="83" mass="8829">APSSNGGEAGLFLHTNNNLDAAPNLQFTIVPILYVDPAYAREGPAFTLPFYITLPESRNTNASAIMIGEKAADLIKVGTKLPQ</sequence>